<dbReference type="InterPro" id="IPR039670">
    <property type="entry name" value="NPC2-like"/>
</dbReference>
<evidence type="ECO:0000256" key="3">
    <source>
        <dbReference type="ARBA" id="ARBA00011245"/>
    </source>
</evidence>
<dbReference type="GeneID" id="5855184"/>
<dbReference type="GO" id="GO:0032934">
    <property type="term" value="F:sterol binding"/>
    <property type="evidence" value="ECO:0007669"/>
    <property type="project" value="InterPro"/>
</dbReference>
<dbReference type="SUPFAM" id="SSF81296">
    <property type="entry name" value="E set domains"/>
    <property type="match status" value="1"/>
</dbReference>
<dbReference type="STRING" id="425265.A8Q226"/>
<dbReference type="OMA" id="NGRITMH"/>
<comment type="similarity">
    <text evidence="2">Belongs to the NPC2 family.</text>
</comment>
<dbReference type="Pfam" id="PF02221">
    <property type="entry name" value="E1_DerP2_DerF2"/>
    <property type="match status" value="1"/>
</dbReference>
<evidence type="ECO:0000313" key="11">
    <source>
        <dbReference type="Proteomes" id="UP000008837"/>
    </source>
</evidence>
<dbReference type="PANTHER" id="PTHR11306:SF0">
    <property type="entry name" value="PHOSPHATIDYLGLYCEROL_PHOSPHATIDYLINOSITOL TRANSFER PROTEIN"/>
    <property type="match status" value="1"/>
</dbReference>
<proteinExistence type="inferred from homology"/>
<evidence type="ECO:0000259" key="9">
    <source>
        <dbReference type="SMART" id="SM00737"/>
    </source>
</evidence>
<dbReference type="KEGG" id="mgl:MGL_1876"/>
<evidence type="ECO:0000256" key="7">
    <source>
        <dbReference type="ARBA" id="ARBA00023055"/>
    </source>
</evidence>
<dbReference type="GO" id="GO:0015918">
    <property type="term" value="P:sterol transport"/>
    <property type="evidence" value="ECO:0007669"/>
    <property type="project" value="InterPro"/>
</dbReference>
<comment type="subunit">
    <text evidence="3">Monomer.</text>
</comment>
<comment type="function">
    <text evidence="1">Catalyzes the intermembrane transfer of phosphatidylglycerol and phosphatidylinositol.</text>
</comment>
<dbReference type="InterPro" id="IPR036846">
    <property type="entry name" value="GM2-AP_sf"/>
</dbReference>
<dbReference type="FunCoup" id="A8Q226">
    <property type="interactions" value="1"/>
</dbReference>
<keyword evidence="5" id="KW-0813">Transport</keyword>
<evidence type="ECO:0000256" key="6">
    <source>
        <dbReference type="ARBA" id="ARBA00022729"/>
    </source>
</evidence>
<evidence type="ECO:0000256" key="8">
    <source>
        <dbReference type="SAM" id="SignalP"/>
    </source>
</evidence>
<feature type="domain" description="MD-2-related lipid-recognition" evidence="9">
    <location>
        <begin position="76"/>
        <end position="202"/>
    </location>
</feature>
<dbReference type="InterPro" id="IPR014756">
    <property type="entry name" value="Ig_E-set"/>
</dbReference>
<keyword evidence="11" id="KW-1185">Reference proteome</keyword>
<gene>
    <name evidence="10" type="ORF">MGL_1876</name>
</gene>
<dbReference type="Gene3D" id="2.70.220.10">
    <property type="entry name" value="Ganglioside GM2 activator"/>
    <property type="match status" value="1"/>
</dbReference>
<feature type="signal peptide" evidence="8">
    <location>
        <begin position="1"/>
        <end position="19"/>
    </location>
</feature>
<comment type="caution">
    <text evidence="10">The sequence shown here is derived from an EMBL/GenBank/DDBJ whole genome shotgun (WGS) entry which is preliminary data.</text>
</comment>
<dbReference type="OrthoDB" id="6409159at2759"/>
<keyword evidence="6 8" id="KW-0732">Signal</keyword>
<dbReference type="AlphaFoldDB" id="A8Q226"/>
<accession>A8Q226</accession>
<dbReference type="RefSeq" id="XP_001730877.1">
    <property type="nucleotide sequence ID" value="XM_001730825.1"/>
</dbReference>
<organism evidence="10 11">
    <name type="scientific">Malassezia globosa (strain ATCC MYA-4612 / CBS 7966)</name>
    <name type="common">Dandruff-associated fungus</name>
    <dbReference type="NCBI Taxonomy" id="425265"/>
    <lineage>
        <taxon>Eukaryota</taxon>
        <taxon>Fungi</taxon>
        <taxon>Dikarya</taxon>
        <taxon>Basidiomycota</taxon>
        <taxon>Ustilaginomycotina</taxon>
        <taxon>Malasseziomycetes</taxon>
        <taxon>Malasseziales</taxon>
        <taxon>Malasseziaceae</taxon>
        <taxon>Malassezia</taxon>
    </lineage>
</organism>
<dbReference type="VEuPathDB" id="FungiDB:MGL_1876"/>
<sequence length="231" mass="25999">MRIVCLVVGLLVLSAQILANPISGMIKTDPHNSMYAHAEPMDDIVHRMVSEARAHDIPLGKDLHSLGKVQSNAWSWEWCDDVDAEGYLVRVDSVQLQPDPPVMGRNLTFHGAGSLSGRVAQGSYVDVNVYLGFLRLYAERMDLCDVLRENHVEVQCPMEPGQYNITHVIEMPKTRVPPIPFRFRVLGISQDKQTIACINGRITMHNAILSWSSYPMHLLRSIGRVIWSPFN</sequence>
<evidence type="ECO:0000256" key="4">
    <source>
        <dbReference type="ARBA" id="ARBA00016056"/>
    </source>
</evidence>
<dbReference type="SMART" id="SM00737">
    <property type="entry name" value="ML"/>
    <property type="match status" value="1"/>
</dbReference>
<name>A8Q226_MALGO</name>
<dbReference type="Proteomes" id="UP000008837">
    <property type="component" value="Unassembled WGS sequence"/>
</dbReference>
<keyword evidence="7" id="KW-0445">Lipid transport</keyword>
<protein>
    <recommendedName>
        <fullName evidence="4">Phosphatidylglycerol/phosphatidylinositol transfer protein</fullName>
    </recommendedName>
</protein>
<dbReference type="InterPro" id="IPR003172">
    <property type="entry name" value="ML_dom"/>
</dbReference>
<evidence type="ECO:0000256" key="2">
    <source>
        <dbReference type="ARBA" id="ARBA00006370"/>
    </source>
</evidence>
<feature type="chain" id="PRO_5002728039" description="Phosphatidylglycerol/phosphatidylinositol transfer protein" evidence="8">
    <location>
        <begin position="20"/>
        <end position="231"/>
    </location>
</feature>
<dbReference type="PANTHER" id="PTHR11306">
    <property type="entry name" value="NIEMANN PICK TYPE C2 PROTEIN NPC2-RELATED"/>
    <property type="match status" value="1"/>
</dbReference>
<dbReference type="InParanoid" id="A8Q226"/>
<reference evidence="10 11" key="1">
    <citation type="journal article" date="2007" name="Proc. Natl. Acad. Sci. U.S.A.">
        <title>Dandruff-associated Malassezia genomes reveal convergent and divergent virulence traits shared with plant and human fungal pathogens.</title>
        <authorList>
            <person name="Xu J."/>
            <person name="Saunders C.W."/>
            <person name="Hu P."/>
            <person name="Grant R.A."/>
            <person name="Boekhout T."/>
            <person name="Kuramae E.E."/>
            <person name="Kronstad J.W."/>
            <person name="Deangelis Y.M."/>
            <person name="Reeder N.L."/>
            <person name="Johnstone K.R."/>
            <person name="Leland M."/>
            <person name="Fieno A.M."/>
            <person name="Begley W.M."/>
            <person name="Sun Y."/>
            <person name="Lacey M.P."/>
            <person name="Chaudhary T."/>
            <person name="Keough T."/>
            <person name="Chu L."/>
            <person name="Sears R."/>
            <person name="Yuan B."/>
            <person name="Dawson T.L.Jr."/>
        </authorList>
    </citation>
    <scope>NUCLEOTIDE SEQUENCE [LARGE SCALE GENOMIC DNA]</scope>
    <source>
        <strain evidence="11">ATCC MYA-4612 / CBS 7966</strain>
    </source>
</reference>
<evidence type="ECO:0000256" key="5">
    <source>
        <dbReference type="ARBA" id="ARBA00022448"/>
    </source>
</evidence>
<dbReference type="EMBL" id="AAYY01000006">
    <property type="protein sequence ID" value="EDP43663.1"/>
    <property type="molecule type" value="Genomic_DNA"/>
</dbReference>
<evidence type="ECO:0000256" key="1">
    <source>
        <dbReference type="ARBA" id="ARBA00002053"/>
    </source>
</evidence>
<evidence type="ECO:0000313" key="10">
    <source>
        <dbReference type="EMBL" id="EDP43663.1"/>
    </source>
</evidence>